<protein>
    <recommendedName>
        <fullName evidence="6">Flagellar P-ring protein</fullName>
    </recommendedName>
    <alternativeName>
        <fullName evidence="6">Basal body P-ring protein</fullName>
    </alternativeName>
</protein>
<dbReference type="NCBIfam" id="NF003676">
    <property type="entry name" value="PRK05303.1"/>
    <property type="match status" value="1"/>
</dbReference>
<dbReference type="Proteomes" id="UP000315889">
    <property type="component" value="Unassembled WGS sequence"/>
</dbReference>
<keyword evidence="7" id="KW-0969">Cilium</keyword>
<reference evidence="7 8" key="1">
    <citation type="submission" date="2019-02" db="EMBL/GenBank/DDBJ databases">
        <title>Prokaryotic population dynamics and viral predation in marine succession experiment using metagenomics: the confinement effect.</title>
        <authorList>
            <person name="Haro-Moreno J.M."/>
            <person name="Rodriguez-Valera F."/>
            <person name="Lopez-Perez M."/>
        </authorList>
    </citation>
    <scope>NUCLEOTIDE SEQUENCE [LARGE SCALE GENOMIC DNA]</scope>
    <source>
        <strain evidence="7">MED-G170</strain>
    </source>
</reference>
<comment type="subunit">
    <text evidence="6">The basal body constitutes a major portion of the flagellar organelle and consists of four rings (L,P,S, and M) mounted on a central rod.</text>
</comment>
<dbReference type="GO" id="GO:0030288">
    <property type="term" value="C:outer membrane-bounded periplasmic space"/>
    <property type="evidence" value="ECO:0007669"/>
    <property type="project" value="InterPro"/>
</dbReference>
<dbReference type="HAMAP" id="MF_00416">
    <property type="entry name" value="FlgI"/>
    <property type="match status" value="1"/>
</dbReference>
<comment type="function">
    <text evidence="1 6">Assembles around the rod to form the L-ring and probably protects the motor/basal body from shearing forces during rotation.</text>
</comment>
<evidence type="ECO:0000256" key="3">
    <source>
        <dbReference type="ARBA" id="ARBA00008994"/>
    </source>
</evidence>
<feature type="signal peptide" evidence="6">
    <location>
        <begin position="1"/>
        <end position="21"/>
    </location>
</feature>
<evidence type="ECO:0000313" key="8">
    <source>
        <dbReference type="Proteomes" id="UP000315889"/>
    </source>
</evidence>
<dbReference type="GO" id="GO:0009428">
    <property type="term" value="C:bacterial-type flagellum basal body, distal rod, P ring"/>
    <property type="evidence" value="ECO:0007669"/>
    <property type="project" value="InterPro"/>
</dbReference>
<dbReference type="EMBL" id="SHBP01000006">
    <property type="protein sequence ID" value="RZO20094.1"/>
    <property type="molecule type" value="Genomic_DNA"/>
</dbReference>
<comment type="similarity">
    <text evidence="3 6">Belongs to the FlgI family.</text>
</comment>
<dbReference type="InterPro" id="IPR001782">
    <property type="entry name" value="Flag_FlgI"/>
</dbReference>
<dbReference type="PRINTS" id="PR01010">
    <property type="entry name" value="FLGPRINGFLGI"/>
</dbReference>
<gene>
    <name evidence="6" type="primary">flgI</name>
    <name evidence="7" type="ORF">EVB03_05715</name>
</gene>
<evidence type="ECO:0000256" key="5">
    <source>
        <dbReference type="ARBA" id="ARBA00023143"/>
    </source>
</evidence>
<evidence type="ECO:0000256" key="6">
    <source>
        <dbReference type="HAMAP-Rule" id="MF_00416"/>
    </source>
</evidence>
<name>A0A520MFU3_9GAMM</name>
<dbReference type="GO" id="GO:0005198">
    <property type="term" value="F:structural molecule activity"/>
    <property type="evidence" value="ECO:0007669"/>
    <property type="project" value="InterPro"/>
</dbReference>
<dbReference type="PANTHER" id="PTHR30381:SF0">
    <property type="entry name" value="FLAGELLAR P-RING PROTEIN"/>
    <property type="match status" value="1"/>
</dbReference>
<organism evidence="7 8">
    <name type="scientific">SAR92 clade bacterium</name>
    <dbReference type="NCBI Taxonomy" id="2315479"/>
    <lineage>
        <taxon>Bacteria</taxon>
        <taxon>Pseudomonadati</taxon>
        <taxon>Pseudomonadota</taxon>
        <taxon>Gammaproteobacteria</taxon>
        <taxon>Cellvibrionales</taxon>
        <taxon>Porticoccaceae</taxon>
        <taxon>SAR92 clade</taxon>
    </lineage>
</organism>
<dbReference type="AlphaFoldDB" id="A0A520MFU3"/>
<sequence precursor="true">MSTFKFIAFSLILMASFPTVADRIKDFTDVAGVRSNKLIGYGLVVGLQATGDGKDLPITAQALKTTLSGLGVSVDGPVSDFDLGDQLAALAAQNANKELKVDNVASVMVTAELPPFSKPGQRIDVNVSAIGVAESLRGGTLILTQLRGVDGETYALAQGALSITGVSADSAGTSVQVGIPTSARIPNGATVERLVPTPFDKADHIVLNIRDADFSTASAVTQAVNKEFGQGTAKAIDSVSVAIQAPKNSSQRVAFLSMVENLDVELGEAPARVVVNSRTGTAVINRNVRVTAVAVTHGSISVRIASSNEVSQPGPFSDGETTTVQNSDVSISEETNPMFLFQPGVDLREIVDAVNQVGASPSSLIAILEALKSSGSLRAELVVI</sequence>
<keyword evidence="7" id="KW-0966">Cell projection</keyword>
<evidence type="ECO:0000256" key="2">
    <source>
        <dbReference type="ARBA" id="ARBA00004117"/>
    </source>
</evidence>
<accession>A0A520MFU3</accession>
<evidence type="ECO:0000313" key="7">
    <source>
        <dbReference type="EMBL" id="RZO20094.1"/>
    </source>
</evidence>
<comment type="subcellular location">
    <subcellularLocation>
        <location evidence="2 6">Bacterial flagellum basal body</location>
    </subcellularLocation>
</comment>
<comment type="caution">
    <text evidence="7">The sequence shown here is derived from an EMBL/GenBank/DDBJ whole genome shotgun (WGS) entry which is preliminary data.</text>
</comment>
<proteinExistence type="inferred from homology"/>
<keyword evidence="4 6" id="KW-0732">Signal</keyword>
<evidence type="ECO:0000256" key="1">
    <source>
        <dbReference type="ARBA" id="ARBA00002591"/>
    </source>
</evidence>
<feature type="chain" id="PRO_5022274155" description="Flagellar P-ring protein" evidence="6">
    <location>
        <begin position="22"/>
        <end position="384"/>
    </location>
</feature>
<keyword evidence="7" id="KW-0282">Flagellum</keyword>
<dbReference type="PANTHER" id="PTHR30381">
    <property type="entry name" value="FLAGELLAR P-RING PERIPLASMIC PROTEIN FLGI"/>
    <property type="match status" value="1"/>
</dbReference>
<dbReference type="Pfam" id="PF02119">
    <property type="entry name" value="FlgI"/>
    <property type="match status" value="1"/>
</dbReference>
<keyword evidence="5 6" id="KW-0975">Bacterial flagellum</keyword>
<dbReference type="GO" id="GO:0071973">
    <property type="term" value="P:bacterial-type flagellum-dependent cell motility"/>
    <property type="evidence" value="ECO:0007669"/>
    <property type="project" value="InterPro"/>
</dbReference>
<evidence type="ECO:0000256" key="4">
    <source>
        <dbReference type="ARBA" id="ARBA00022729"/>
    </source>
</evidence>